<dbReference type="EMBL" id="VIWT01000008">
    <property type="protein sequence ID" value="TWF71679.1"/>
    <property type="molecule type" value="Genomic_DNA"/>
</dbReference>
<dbReference type="AlphaFoldDB" id="A0A561S9X2"/>
<dbReference type="InterPro" id="IPR036514">
    <property type="entry name" value="SGNH_hydro_sf"/>
</dbReference>
<evidence type="ECO:0000313" key="2">
    <source>
        <dbReference type="EMBL" id="TWF71679.1"/>
    </source>
</evidence>
<dbReference type="CDD" id="cd00229">
    <property type="entry name" value="SGNH_hydrolase"/>
    <property type="match status" value="1"/>
</dbReference>
<dbReference type="RefSeq" id="WP_145911480.1">
    <property type="nucleotide sequence ID" value="NZ_BAAAMZ010000022.1"/>
</dbReference>
<protein>
    <submittedName>
        <fullName evidence="2">Lysophospholipase L1-like esterase</fullName>
    </submittedName>
</protein>
<reference evidence="2 3" key="1">
    <citation type="submission" date="2019-06" db="EMBL/GenBank/DDBJ databases">
        <title>Sequencing the genomes of 1000 actinobacteria strains.</title>
        <authorList>
            <person name="Klenk H.-P."/>
        </authorList>
    </citation>
    <scope>NUCLEOTIDE SEQUENCE [LARGE SCALE GENOMIC DNA]</scope>
    <source>
        <strain evidence="2 3">DSM 44826</strain>
    </source>
</reference>
<dbReference type="Proteomes" id="UP000317940">
    <property type="component" value="Unassembled WGS sequence"/>
</dbReference>
<proteinExistence type="predicted"/>
<dbReference type="Gene3D" id="2.60.120.260">
    <property type="entry name" value="Galactose-binding domain-like"/>
    <property type="match status" value="1"/>
</dbReference>
<comment type="caution">
    <text evidence="2">The sequence shown here is derived from an EMBL/GenBank/DDBJ whole genome shotgun (WGS) entry which is preliminary data.</text>
</comment>
<accession>A0A561S9X2</accession>
<gene>
    <name evidence="2" type="ORF">FHX73_1850</name>
</gene>
<name>A0A561S9X2_9ACTN</name>
<dbReference type="SUPFAM" id="SSF52266">
    <property type="entry name" value="SGNH hydrolase"/>
    <property type="match status" value="1"/>
</dbReference>
<dbReference type="Pfam" id="PF13472">
    <property type="entry name" value="Lipase_GDSL_2"/>
    <property type="match status" value="1"/>
</dbReference>
<evidence type="ECO:0000313" key="3">
    <source>
        <dbReference type="Proteomes" id="UP000317940"/>
    </source>
</evidence>
<dbReference type="Gene3D" id="3.40.50.1110">
    <property type="entry name" value="SGNH hydrolase"/>
    <property type="match status" value="1"/>
</dbReference>
<feature type="domain" description="SGNH hydrolase-type esterase" evidence="1">
    <location>
        <begin position="540"/>
        <end position="719"/>
    </location>
</feature>
<keyword evidence="3" id="KW-1185">Reference proteome</keyword>
<dbReference type="OrthoDB" id="4203309at2"/>
<dbReference type="InterPro" id="IPR013830">
    <property type="entry name" value="SGNH_hydro"/>
</dbReference>
<organism evidence="2 3">
    <name type="scientific">Kitasatospora viridis</name>
    <dbReference type="NCBI Taxonomy" id="281105"/>
    <lineage>
        <taxon>Bacteria</taxon>
        <taxon>Bacillati</taxon>
        <taxon>Actinomycetota</taxon>
        <taxon>Actinomycetes</taxon>
        <taxon>Kitasatosporales</taxon>
        <taxon>Streptomycetaceae</taxon>
        <taxon>Kitasatospora</taxon>
    </lineage>
</organism>
<sequence length="731" mass="73543">MGITQVTVRGTYVTGTTPSAGTVQLQLTAPVINGGQIAEPVPVSKALDAQGKVSFTVPSPMDDGTFPVGVMYRVDEALTGQPVSTYYIKVPADGSVVDLQAVVRQTTPPPQIVVLQSLNQRGLPGGYPELDGSGKILAVQLPDGLTPGGGTGGGGTGGVTSVNGKTAAVVLTAADLGALSQADADARYATKGSGLTSVNGKIGVVVLSAGDVGALSQADADARYATTAQLPTSLVTSVFGRTGAVVVSAADIGALTQAAADGRYVQPSQLPVLQVNGKTGVVVLGAGDVRAVPASDVGAANGVAALDATGHLAAAQLPSNVVTQAQVGVTSGIATLDTTGRVPASQAPLGAPLGIYVPPGWGQFWRAKRSAASTGLATVAAVGSSSTQGLYASNLVSTSWVGRLASSLQATYGDGGSGYFSTGRSAAFLGTGASVTAWQGTPGNLVTQSGTWGVGNRYGPGANFIYTSTNGSSLTFTVRGSTVRVYTLSGAGRVNWTYSIDGNAAVSVADSGTAQSSIQVTTITGLSSGTHTVTITHNGAAGSYLSVCGVTAENASGIVVNNYGLAGAGSASFAYNTVGTAVANWSGGPDYPADLVIYMLGSNDVLTGMTADTWSSNLRQYLSAVKDGTTVGGTAVTGTSDVMIVMQHIGAYDNANYRYQDYAARGRMVAEAYGAAFVDLWPMGRNSWNYWASLGYWGNEASVGNAGTDTIHMSDAGHQFTANTILSILTA</sequence>
<evidence type="ECO:0000259" key="1">
    <source>
        <dbReference type="Pfam" id="PF13472"/>
    </source>
</evidence>